<evidence type="ECO:0000313" key="15">
    <source>
        <dbReference type="MGI" id="MGI:2148511"/>
    </source>
</evidence>
<dbReference type="PANTHER" id="PTHR24062">
    <property type="entry name" value="VOMERONASAL TYPE-1 RECEPTOR"/>
    <property type="match status" value="1"/>
</dbReference>
<protein>
    <recommendedName>
        <fullName evidence="12">Vomeronasal type-1 receptor</fullName>
    </recommendedName>
</protein>
<dbReference type="KEGG" id="mmu:113848"/>
<evidence type="ECO:0000259" key="13">
    <source>
        <dbReference type="PROSITE" id="PS50262"/>
    </source>
</evidence>
<dbReference type="GO" id="GO:0016503">
    <property type="term" value="F:pheromone receptor activity"/>
    <property type="evidence" value="ECO:0007669"/>
    <property type="project" value="InterPro"/>
</dbReference>
<proteinExistence type="evidence at transcript level"/>
<evidence type="ECO:0000256" key="5">
    <source>
        <dbReference type="ARBA" id="ARBA00022692"/>
    </source>
</evidence>
<dbReference type="ExpressionAtlas" id="Q05A83">
    <property type="expression patterns" value="differential"/>
</dbReference>
<feature type="transmembrane region" description="Helical" evidence="12">
    <location>
        <begin position="68"/>
        <end position="91"/>
    </location>
</feature>
<dbReference type="SUPFAM" id="SSF81321">
    <property type="entry name" value="Family A G protein-coupled receptor-like"/>
    <property type="match status" value="1"/>
</dbReference>
<comment type="subcellular location">
    <subcellularLocation>
        <location evidence="1 12">Cell membrane</location>
        <topology evidence="1 12">Multi-pass membrane protein</topology>
    </subcellularLocation>
</comment>
<dbReference type="Gene3D" id="1.20.1070.10">
    <property type="entry name" value="Rhodopsin 7-helix transmembrane proteins"/>
    <property type="match status" value="1"/>
</dbReference>
<reference evidence="14" key="1">
    <citation type="journal article" date="2004" name="Genome Res.">
        <title>The status, quality, and expansion of the NIH full-length cDNA project: the Mammalian Gene Collection (MGC).</title>
        <authorList>
            <consortium name="The MGC Project Team"/>
            <person name="Gerhard D.S."/>
            <person name="Wagner L."/>
            <person name="Feingold E.A."/>
            <person name="Shenmen C.M."/>
            <person name="Grouse L.H."/>
            <person name="Schuler G."/>
            <person name="Klein S.L."/>
            <person name="Old S."/>
            <person name="Rasooly R."/>
            <person name="Good P."/>
            <person name="Guyer M."/>
            <person name="Peck A.M."/>
            <person name="Derge J.G."/>
            <person name="Lipman D."/>
            <person name="Collins F.S."/>
            <person name="Jang W."/>
            <person name="Sherry S."/>
            <person name="Feolo M."/>
            <person name="Misquitta L."/>
            <person name="Lee E."/>
            <person name="Rotmistrovsky K."/>
            <person name="Greenhut S.F."/>
            <person name="Schaefer C.F."/>
            <person name="Buetow K."/>
            <person name="Bonner T.I."/>
            <person name="Haussler D."/>
            <person name="Kent J."/>
            <person name="Kiekhaus M."/>
            <person name="Furey T."/>
            <person name="Brent M."/>
            <person name="Prange C."/>
            <person name="Schreiber K."/>
            <person name="Shapiro N."/>
            <person name="Bhat N.K."/>
            <person name="Hopkins R.F."/>
            <person name="Hsie F."/>
            <person name="Driscoll T."/>
            <person name="Soares M.B."/>
            <person name="Casavant T.L."/>
            <person name="Scheetz T.E."/>
            <person name="Brown-stein M.J."/>
            <person name="Usdin T.B."/>
            <person name="Toshiyuki S."/>
            <person name="Carninci P."/>
            <person name="Piao Y."/>
            <person name="Dudekula D.B."/>
            <person name="Ko M.S."/>
            <person name="Kawakami K."/>
            <person name="Suzuki Y."/>
            <person name="Sugano S."/>
            <person name="Gruber C.E."/>
            <person name="Smith M.R."/>
            <person name="Simmons B."/>
            <person name="Moore T."/>
            <person name="Waterman R."/>
            <person name="Johnson S.L."/>
            <person name="Ruan Y."/>
            <person name="Wei C.L."/>
            <person name="Mathavan S."/>
            <person name="Gunaratne P.H."/>
            <person name="Wu J."/>
            <person name="Garcia A.M."/>
            <person name="Hulyk S.W."/>
            <person name="Fuh E."/>
            <person name="Yuan Y."/>
            <person name="Sneed A."/>
            <person name="Kowis C."/>
            <person name="Hodgson A."/>
            <person name="Muzny D.M."/>
            <person name="McPherson J."/>
            <person name="Gibbs R.A."/>
            <person name="Fahey J."/>
            <person name="Helton E."/>
            <person name="Ketteman M."/>
            <person name="Madan A."/>
            <person name="Rodrigues S."/>
            <person name="Sanchez A."/>
            <person name="Whiting M."/>
            <person name="Madari A."/>
            <person name="Young A.C."/>
            <person name="Wetherby K.D."/>
            <person name="Granite S.J."/>
            <person name="Kwong P.N."/>
            <person name="Brinkley C.P."/>
            <person name="Pearson R.L."/>
            <person name="Bouffard G.G."/>
            <person name="Blakesly R.W."/>
            <person name="Green E.D."/>
            <person name="Dickson M.C."/>
            <person name="Rodriguez A.C."/>
            <person name="Grimwood J."/>
            <person name="Schmutz J."/>
            <person name="Myers R.M."/>
            <person name="Butterfield Y.S."/>
            <person name="Griffith M."/>
            <person name="Griffith O.L."/>
            <person name="Krzywinski M.I."/>
            <person name="Liao N."/>
            <person name="Morin R."/>
            <person name="Morrin R."/>
            <person name="Palmquist D."/>
            <person name="Petrescu A.S."/>
            <person name="Skalska U."/>
            <person name="Smailus D.E."/>
            <person name="Stott J.M."/>
            <person name="Schnerch A."/>
            <person name="Schein J.E."/>
            <person name="Jones S.J."/>
            <person name="Holt R.A."/>
            <person name="Baross A."/>
            <person name="Marra M.A."/>
            <person name="Clifton S."/>
            <person name="Makowski K.A."/>
            <person name="Bosak S."/>
            <person name="Malek J."/>
        </authorList>
    </citation>
    <scope>NUCLEOTIDE SEQUENCE [LARGE SCALE MRNA]</scope>
    <source>
        <tissue evidence="14">Brain</tissue>
    </source>
</reference>
<dbReference type="CDD" id="cd13949">
    <property type="entry name" value="7tm_V1R_pheromone"/>
    <property type="match status" value="1"/>
</dbReference>
<dbReference type="PRINTS" id="PR01534">
    <property type="entry name" value="VOMERONASL1R"/>
</dbReference>
<evidence type="ECO:0000256" key="3">
    <source>
        <dbReference type="ARBA" id="ARBA00022475"/>
    </source>
</evidence>
<dbReference type="PhylomeDB" id="Q05A83"/>
<dbReference type="InterPro" id="IPR017452">
    <property type="entry name" value="GPCR_Rhodpsn_7TM"/>
</dbReference>
<evidence type="ECO:0000256" key="8">
    <source>
        <dbReference type="ARBA" id="ARBA00023136"/>
    </source>
</evidence>
<feature type="transmembrane region" description="Helical" evidence="12">
    <location>
        <begin position="37"/>
        <end position="56"/>
    </location>
</feature>
<keyword evidence="8 12" id="KW-0472">Membrane</keyword>
<dbReference type="GO" id="GO:0019236">
    <property type="term" value="P:response to pheromone"/>
    <property type="evidence" value="ECO:0007669"/>
    <property type="project" value="UniProtKB-KW"/>
</dbReference>
<dbReference type="BioGRID-ORCS" id="113848">
    <property type="hits" value="3 hits in 73 CRISPR screens"/>
</dbReference>
<feature type="transmembrane region" description="Helical" evidence="12">
    <location>
        <begin position="111"/>
        <end position="130"/>
    </location>
</feature>
<name>Q05A83_MOUSE</name>
<dbReference type="SMR" id="Q05A83"/>
<evidence type="ECO:0000256" key="2">
    <source>
        <dbReference type="ARBA" id="ARBA00010663"/>
    </source>
</evidence>
<feature type="transmembrane region" description="Helical" evidence="12">
    <location>
        <begin position="151"/>
        <end position="172"/>
    </location>
</feature>
<evidence type="ECO:0000256" key="7">
    <source>
        <dbReference type="ARBA" id="ARBA00023040"/>
    </source>
</evidence>
<dbReference type="OMA" id="IANGYMV"/>
<keyword evidence="3 12" id="KW-1003">Cell membrane</keyword>
<dbReference type="EMBL" id="BC125372">
    <property type="protein sequence ID" value="AAI25373.1"/>
    <property type="molecule type" value="mRNA"/>
</dbReference>
<gene>
    <name evidence="15" type="primary">Vmn1r42</name>
    <name evidence="14" type="synonym">V1ra6</name>
</gene>
<evidence type="ECO:0000313" key="14">
    <source>
        <dbReference type="EMBL" id="AAI25373.1"/>
    </source>
</evidence>
<keyword evidence="10 12" id="KW-0675">Receptor</keyword>
<dbReference type="GeneID" id="113848"/>
<keyword evidence="6 12" id="KW-1133">Transmembrane helix</keyword>
<evidence type="ECO:0000256" key="6">
    <source>
        <dbReference type="ARBA" id="ARBA00022989"/>
    </source>
</evidence>
<dbReference type="VEuPathDB" id="HostDB:ENSMUSG00000068232"/>
<feature type="transmembrane region" description="Helical" evidence="12">
    <location>
        <begin position="210"/>
        <end position="230"/>
    </location>
</feature>
<keyword evidence="9" id="KW-1015">Disulfide bond</keyword>
<dbReference type="Pfam" id="PF03402">
    <property type="entry name" value="V1R"/>
    <property type="match status" value="1"/>
</dbReference>
<dbReference type="InterPro" id="IPR004072">
    <property type="entry name" value="Vmron_rcpt_1"/>
</dbReference>
<comment type="similarity">
    <text evidence="2 12">Belongs to the G-protein coupled receptor 1 family.</text>
</comment>
<dbReference type="GO" id="GO:0005886">
    <property type="term" value="C:plasma membrane"/>
    <property type="evidence" value="ECO:0007669"/>
    <property type="project" value="UniProtKB-SubCell"/>
</dbReference>
<keyword evidence="5 12" id="KW-0812">Transmembrane</keyword>
<evidence type="ECO:0000256" key="9">
    <source>
        <dbReference type="ARBA" id="ARBA00023157"/>
    </source>
</evidence>
<dbReference type="AlphaFoldDB" id="Q05A83"/>
<keyword evidence="7 12" id="KW-0297">G-protein coupled receptor</keyword>
<keyword evidence="4 12" id="KW-0589">Pheromone response</keyword>
<evidence type="ECO:0000256" key="12">
    <source>
        <dbReference type="RuleBase" id="RU364061"/>
    </source>
</evidence>
<dbReference type="HOGENOM" id="CLU_058641_0_0_1"/>
<evidence type="ECO:0000256" key="1">
    <source>
        <dbReference type="ARBA" id="ARBA00004651"/>
    </source>
</evidence>
<dbReference type="FunFam" id="1.20.1070.10:FF:000051">
    <property type="entry name" value="Vomeronasal type-1 receptor"/>
    <property type="match status" value="1"/>
</dbReference>
<sequence>MGDILFSSPQSMFSHTMNKNSILHTHSIIGKTFFSEIGIGISGNSFLLLVHILKFIRGHRPRLTDLPIGLLSLIHLLMLLVAAFIATDIFISRRGWDDIICKFLVYLYRVLRGFSLCTTSMLSILQAIILSPRSSCLAKFKHISPHHISGAILFLSVLYMLIGSQLLVSIIATPNLTMNDFIYVTQSCSILPLSYLMQSIYSTLLAIREFFLISLMVLSNWYMVALLSMHRKQTQHLHGTNLSPKKSPEQSATQTILMLISFFLLMTIYDTIVSCSRTMFLNDPTSYSIELFIMHIYATVSPFVFMSTEKHIVNFLRSLGKRVINFNLH</sequence>
<dbReference type="GO" id="GO:0007606">
    <property type="term" value="P:sensory perception of chemical stimulus"/>
    <property type="evidence" value="ECO:0007669"/>
    <property type="project" value="UniProtKB-ARBA"/>
</dbReference>
<dbReference type="DNASU" id="113848"/>
<evidence type="ECO:0000256" key="4">
    <source>
        <dbReference type="ARBA" id="ARBA00022507"/>
    </source>
</evidence>
<dbReference type="AGR" id="MGI:2148511"/>
<evidence type="ECO:0000256" key="11">
    <source>
        <dbReference type="ARBA" id="ARBA00023224"/>
    </source>
</evidence>
<dbReference type="RefSeq" id="NP_444451.2">
    <property type="nucleotide sequence ID" value="NM_053221.2"/>
</dbReference>
<keyword evidence="11 12" id="KW-0807">Transducer</keyword>
<accession>Q05A83</accession>
<dbReference type="OrthoDB" id="9620038at2759"/>
<dbReference type="CTD" id="113848"/>
<dbReference type="PROSITE" id="PS50262">
    <property type="entry name" value="G_PROTEIN_RECEP_F1_2"/>
    <property type="match status" value="1"/>
</dbReference>
<dbReference type="MGI" id="MGI:2148511">
    <property type="gene designation" value="Vmn1r42"/>
</dbReference>
<feature type="transmembrane region" description="Helical" evidence="12">
    <location>
        <begin position="289"/>
        <end position="308"/>
    </location>
</feature>
<evidence type="ECO:0000256" key="10">
    <source>
        <dbReference type="ARBA" id="ARBA00023170"/>
    </source>
</evidence>
<organism evidence="14">
    <name type="scientific">Mus musculus</name>
    <name type="common">Mouse</name>
    <dbReference type="NCBI Taxonomy" id="10090"/>
    <lineage>
        <taxon>Eukaryota</taxon>
        <taxon>Metazoa</taxon>
        <taxon>Chordata</taxon>
        <taxon>Craniata</taxon>
        <taxon>Vertebrata</taxon>
        <taxon>Euteleostomi</taxon>
        <taxon>Mammalia</taxon>
        <taxon>Eutheria</taxon>
        <taxon>Euarchontoglires</taxon>
        <taxon>Glires</taxon>
        <taxon>Rodentia</taxon>
        <taxon>Myomorpha</taxon>
        <taxon>Muroidea</taxon>
        <taxon>Muridae</taxon>
        <taxon>Murinae</taxon>
        <taxon>Mus</taxon>
        <taxon>Mus</taxon>
    </lineage>
</organism>
<feature type="domain" description="G-protein coupled receptors family 1 profile" evidence="13">
    <location>
        <begin position="43"/>
        <end position="305"/>
    </location>
</feature>